<feature type="region of interest" description="Disordered" evidence="1">
    <location>
        <begin position="40"/>
        <end position="87"/>
    </location>
</feature>
<proteinExistence type="predicted"/>
<dbReference type="HOGENOM" id="CLU_422025_0_0_0"/>
<evidence type="ECO:0000256" key="1">
    <source>
        <dbReference type="SAM" id="MobiDB-lite"/>
    </source>
</evidence>
<feature type="compositionally biased region" description="Gly residues" evidence="1">
    <location>
        <begin position="118"/>
        <end position="152"/>
    </location>
</feature>
<dbReference type="EMBL" id="CP001848">
    <property type="protein sequence ID" value="ADB18113.1"/>
    <property type="molecule type" value="Genomic_DNA"/>
</dbReference>
<feature type="compositionally biased region" description="Pro residues" evidence="1">
    <location>
        <begin position="45"/>
        <end position="60"/>
    </location>
</feature>
<feature type="compositionally biased region" description="Gly residues" evidence="1">
    <location>
        <begin position="456"/>
        <end position="467"/>
    </location>
</feature>
<reference evidence="2 3" key="1">
    <citation type="journal article" date="2009" name="Stand. Genomic Sci.">
        <title>Complete genome sequence of Pirellula staleyi type strain (ATCC 27377).</title>
        <authorList>
            <person name="Clum A."/>
            <person name="Tindall B.J."/>
            <person name="Sikorski J."/>
            <person name="Ivanova N."/>
            <person name="Mavrommatis K."/>
            <person name="Lucas S."/>
            <person name="Glavina del Rio T."/>
            <person name="Nolan M."/>
            <person name="Chen F."/>
            <person name="Tice H."/>
            <person name="Pitluck S."/>
            <person name="Cheng J.F."/>
            <person name="Chertkov O."/>
            <person name="Brettin T."/>
            <person name="Han C."/>
            <person name="Detter J.C."/>
            <person name="Kuske C."/>
            <person name="Bruce D."/>
            <person name="Goodwin L."/>
            <person name="Ovchinikova G."/>
            <person name="Pati A."/>
            <person name="Mikhailova N."/>
            <person name="Chen A."/>
            <person name="Palaniappan K."/>
            <person name="Land M."/>
            <person name="Hauser L."/>
            <person name="Chang Y.J."/>
            <person name="Jeffries C.D."/>
            <person name="Chain P."/>
            <person name="Rohde M."/>
            <person name="Goker M."/>
            <person name="Bristow J."/>
            <person name="Eisen J.A."/>
            <person name="Markowitz V."/>
            <person name="Hugenholtz P."/>
            <person name="Kyrpides N.C."/>
            <person name="Klenk H.P."/>
            <person name="Lapidus A."/>
        </authorList>
    </citation>
    <scope>NUCLEOTIDE SEQUENCE [LARGE SCALE GENOMIC DNA]</scope>
    <source>
        <strain evidence="3">ATCC 27377 / DSM 6068 / ICPB 4128</strain>
    </source>
</reference>
<dbReference type="Proteomes" id="UP000001887">
    <property type="component" value="Chromosome"/>
</dbReference>
<feature type="compositionally biased region" description="Gly residues" evidence="1">
    <location>
        <begin position="61"/>
        <end position="83"/>
    </location>
</feature>
<dbReference type="eggNOG" id="COG5337">
    <property type="taxonomic scope" value="Bacteria"/>
</dbReference>
<sequence length="636" mass="67831">MNLKENIIGILILLGGGTLIYWSKQPSWPLGADNSLLFAQEAPPARGPGSPPEGAFPPGPGGFGPPGFGPGGPGGPGGFGPPGFGADLEIFKKFDRDQDKLLNREERQAARKHLAEQGAGGRGPGRPGGPGGRGGFGPPGGLGGPGGFGPPGGERIAGKPGPKVSPEDVPAIIDQPLYSDDVVRTLFLTFEHDDWEEELAIFKNTDVDVPATLQVDGKIYPEIGVSFRGMSSFMMIPAGSKRSLKLSLDLKDPDQKLEGYKTLNLLNSNGDPSMMNAVLFSHLARTKIPAPKVNFVKVVINGESWGIYANAQQFNKEFIAENYQTTEGARWKVSGNPGADAGLRYLGDDIAAYKQRYEIKSKDQEASWKALVNLCRVLEQTPADQLEAKLSPLLDIEEVLWFLAYDLALVNEDGYWIRASDYNLYLDPQGKFHVLPHDMNETFHASTGRGFPMGGPMGGPFGGPGGPEGRRERAPGELEGPPPGFPPGAFPPPGGPGPGGAGPGGGRFGPPGGGMMRPAVDVSPLVAMNSPRMPLHSKLLAVPKFKAQYLANLREIAEKQLDWKYLGPIVSRYRDLIAEEVKADTRKLSSSEAFVIATADQPAESATARTLPLRKFADARRKFLLEATSAAAADSK</sequence>
<keyword evidence="3" id="KW-1185">Reference proteome</keyword>
<dbReference type="STRING" id="530564.Psta_3451"/>
<dbReference type="PANTHER" id="PTHR40050">
    <property type="entry name" value="INNER SPORE COAT PROTEIN H"/>
    <property type="match status" value="1"/>
</dbReference>
<keyword evidence="2" id="KW-0167">Capsid protein</keyword>
<organism evidence="2 3">
    <name type="scientific">Pirellula staleyi (strain ATCC 27377 / DSM 6068 / ICPB 4128)</name>
    <name type="common">Pirella staleyi</name>
    <dbReference type="NCBI Taxonomy" id="530564"/>
    <lineage>
        <taxon>Bacteria</taxon>
        <taxon>Pseudomonadati</taxon>
        <taxon>Planctomycetota</taxon>
        <taxon>Planctomycetia</taxon>
        <taxon>Pirellulales</taxon>
        <taxon>Pirellulaceae</taxon>
        <taxon>Pirellula</taxon>
    </lineage>
</organism>
<accession>D2QYF4</accession>
<protein>
    <submittedName>
        <fullName evidence="2">Spore coat protein CotH</fullName>
    </submittedName>
</protein>
<gene>
    <name evidence="2" type="ordered locus">Psta_3451</name>
</gene>
<name>D2QYF4_PIRSD</name>
<dbReference type="InterPro" id="IPR014867">
    <property type="entry name" value="Spore_coat_CotH_CotH2/3/7"/>
</dbReference>
<feature type="region of interest" description="Disordered" evidence="1">
    <location>
        <begin position="456"/>
        <end position="516"/>
    </location>
</feature>
<dbReference type="PANTHER" id="PTHR40050:SF1">
    <property type="entry name" value="INNER SPORE COAT PROTEIN H"/>
    <property type="match status" value="1"/>
</dbReference>
<dbReference type="AlphaFoldDB" id="D2QYF4"/>
<keyword evidence="2" id="KW-0946">Virion</keyword>
<feature type="compositionally biased region" description="Pro residues" evidence="1">
    <location>
        <begin position="480"/>
        <end position="496"/>
    </location>
</feature>
<dbReference type="KEGG" id="psl:Psta_3451"/>
<evidence type="ECO:0000313" key="3">
    <source>
        <dbReference type="Proteomes" id="UP000001887"/>
    </source>
</evidence>
<dbReference type="Pfam" id="PF08757">
    <property type="entry name" value="CotH"/>
    <property type="match status" value="2"/>
</dbReference>
<feature type="region of interest" description="Disordered" evidence="1">
    <location>
        <begin position="109"/>
        <end position="169"/>
    </location>
</feature>
<dbReference type="OrthoDB" id="3235126at2"/>
<evidence type="ECO:0000313" key="2">
    <source>
        <dbReference type="EMBL" id="ADB18113.1"/>
    </source>
</evidence>
<feature type="compositionally biased region" description="Gly residues" evidence="1">
    <location>
        <begin position="497"/>
        <end position="515"/>
    </location>
</feature>